<dbReference type="InterPro" id="IPR001611">
    <property type="entry name" value="Leu-rich_rpt"/>
</dbReference>
<keyword evidence="7 10" id="KW-0472">Membrane</keyword>
<dbReference type="SUPFAM" id="SSF52058">
    <property type="entry name" value="L domain-like"/>
    <property type="match status" value="1"/>
</dbReference>
<evidence type="ECO:0000256" key="1">
    <source>
        <dbReference type="ARBA" id="ARBA00004479"/>
    </source>
</evidence>
<keyword evidence="2" id="KW-0433">Leucine-rich repeat</keyword>
<dbReference type="STRING" id="74649.A0A2P6S7N4"/>
<keyword evidence="11" id="KW-0418">Kinase</keyword>
<dbReference type="InterPro" id="IPR032675">
    <property type="entry name" value="LRR_dom_sf"/>
</dbReference>
<sequence length="132" mass="14742">MMPTSLQIALNLSSNLFEGPIPNHFSRLTGLEILDLSNNKFSGQIPSFLAELGALTQLSLSNNQLSGVIPHCNSWVMVYTSGNEGLINAPSPPPEMKARSHHFKIVELSSLSFYVFFVVSFWFFSFDTCRRL</sequence>
<evidence type="ECO:0000256" key="3">
    <source>
        <dbReference type="ARBA" id="ARBA00022692"/>
    </source>
</evidence>
<dbReference type="FunFam" id="3.80.10.10:FF:000041">
    <property type="entry name" value="LRR receptor-like serine/threonine-protein kinase ERECTA"/>
    <property type="match status" value="1"/>
</dbReference>
<keyword evidence="9" id="KW-0325">Glycoprotein</keyword>
<keyword evidence="11" id="KW-0808">Transferase</keyword>
<proteinExistence type="predicted"/>
<name>A0A2P6S7N4_ROSCH</name>
<evidence type="ECO:0000256" key="7">
    <source>
        <dbReference type="ARBA" id="ARBA00023136"/>
    </source>
</evidence>
<organism evidence="11 12">
    <name type="scientific">Rosa chinensis</name>
    <name type="common">China rose</name>
    <dbReference type="NCBI Taxonomy" id="74649"/>
    <lineage>
        <taxon>Eukaryota</taxon>
        <taxon>Viridiplantae</taxon>
        <taxon>Streptophyta</taxon>
        <taxon>Embryophyta</taxon>
        <taxon>Tracheophyta</taxon>
        <taxon>Spermatophyta</taxon>
        <taxon>Magnoliopsida</taxon>
        <taxon>eudicotyledons</taxon>
        <taxon>Gunneridae</taxon>
        <taxon>Pentapetalae</taxon>
        <taxon>rosids</taxon>
        <taxon>fabids</taxon>
        <taxon>Rosales</taxon>
        <taxon>Rosaceae</taxon>
        <taxon>Rosoideae</taxon>
        <taxon>Rosoideae incertae sedis</taxon>
        <taxon>Rosa</taxon>
    </lineage>
</organism>
<dbReference type="EMBL" id="PDCK01000039">
    <property type="protein sequence ID" value="PRQ54659.1"/>
    <property type="molecule type" value="Genomic_DNA"/>
</dbReference>
<keyword evidence="11" id="KW-0723">Serine/threonine-protein kinase</keyword>
<keyword evidence="8" id="KW-0675">Receptor</keyword>
<keyword evidence="12" id="KW-1185">Reference proteome</keyword>
<dbReference type="Pfam" id="PF13855">
    <property type="entry name" value="LRR_8"/>
    <property type="match status" value="1"/>
</dbReference>
<accession>A0A2P6S7N4</accession>
<feature type="transmembrane region" description="Helical" evidence="10">
    <location>
        <begin position="105"/>
        <end position="124"/>
    </location>
</feature>
<evidence type="ECO:0000256" key="5">
    <source>
        <dbReference type="ARBA" id="ARBA00022737"/>
    </source>
</evidence>
<gene>
    <name evidence="11" type="ORF">RchiOBHm_Chr1g0316131</name>
</gene>
<dbReference type="PANTHER" id="PTHR27000:SF14">
    <property type="entry name" value="F12K21.25"/>
    <property type="match status" value="1"/>
</dbReference>
<evidence type="ECO:0000313" key="12">
    <source>
        <dbReference type="Proteomes" id="UP000238479"/>
    </source>
</evidence>
<keyword evidence="4" id="KW-0732">Signal</keyword>
<dbReference type="EC" id="2.7.11.1" evidence="11"/>
<dbReference type="Gene3D" id="3.80.10.10">
    <property type="entry name" value="Ribonuclease Inhibitor"/>
    <property type="match status" value="1"/>
</dbReference>
<dbReference type="GO" id="GO:0004674">
    <property type="term" value="F:protein serine/threonine kinase activity"/>
    <property type="evidence" value="ECO:0007669"/>
    <property type="project" value="UniProtKB-KW"/>
</dbReference>
<evidence type="ECO:0000256" key="2">
    <source>
        <dbReference type="ARBA" id="ARBA00022614"/>
    </source>
</evidence>
<keyword evidence="3 10" id="KW-0812">Transmembrane</keyword>
<dbReference type="PANTHER" id="PTHR27000">
    <property type="entry name" value="LEUCINE-RICH REPEAT RECEPTOR-LIKE PROTEIN KINASE FAMILY PROTEIN-RELATED"/>
    <property type="match status" value="1"/>
</dbReference>
<evidence type="ECO:0000256" key="6">
    <source>
        <dbReference type="ARBA" id="ARBA00022989"/>
    </source>
</evidence>
<dbReference type="Gramene" id="PRQ54659">
    <property type="protein sequence ID" value="PRQ54659"/>
    <property type="gene ID" value="RchiOBHm_Chr1g0316131"/>
</dbReference>
<dbReference type="OMA" id="GVIPHCN"/>
<evidence type="ECO:0000256" key="10">
    <source>
        <dbReference type="SAM" id="Phobius"/>
    </source>
</evidence>
<dbReference type="AlphaFoldDB" id="A0A2P6S7N4"/>
<keyword evidence="5" id="KW-0677">Repeat</keyword>
<reference evidence="11 12" key="1">
    <citation type="journal article" date="2018" name="Nat. Genet.">
        <title>The Rosa genome provides new insights in the design of modern roses.</title>
        <authorList>
            <person name="Bendahmane M."/>
        </authorList>
    </citation>
    <scope>NUCLEOTIDE SEQUENCE [LARGE SCALE GENOMIC DNA]</scope>
    <source>
        <strain evidence="12">cv. Old Blush</strain>
    </source>
</reference>
<evidence type="ECO:0000256" key="9">
    <source>
        <dbReference type="ARBA" id="ARBA00023180"/>
    </source>
</evidence>
<keyword evidence="6 10" id="KW-1133">Transmembrane helix</keyword>
<evidence type="ECO:0000313" key="11">
    <source>
        <dbReference type="EMBL" id="PRQ54659.1"/>
    </source>
</evidence>
<dbReference type="GO" id="GO:0016020">
    <property type="term" value="C:membrane"/>
    <property type="evidence" value="ECO:0007669"/>
    <property type="project" value="UniProtKB-SubCell"/>
</dbReference>
<dbReference type="PRINTS" id="PR00019">
    <property type="entry name" value="LEURICHRPT"/>
</dbReference>
<dbReference type="Proteomes" id="UP000238479">
    <property type="component" value="Chromosome 1"/>
</dbReference>
<evidence type="ECO:0000256" key="4">
    <source>
        <dbReference type="ARBA" id="ARBA00022729"/>
    </source>
</evidence>
<comment type="caution">
    <text evidence="11">The sequence shown here is derived from an EMBL/GenBank/DDBJ whole genome shotgun (WGS) entry which is preliminary data.</text>
</comment>
<evidence type="ECO:0000256" key="8">
    <source>
        <dbReference type="ARBA" id="ARBA00023170"/>
    </source>
</evidence>
<comment type="subcellular location">
    <subcellularLocation>
        <location evidence="1">Membrane</location>
        <topology evidence="1">Single-pass type I membrane protein</topology>
    </subcellularLocation>
</comment>
<protein>
    <submittedName>
        <fullName evidence="11">Putative non-specific serine/threonine protein kinase</fullName>
        <ecNumber evidence="11">2.7.11.1</ecNumber>
    </submittedName>
</protein>